<comment type="caution">
    <text evidence="1">The sequence shown here is derived from an EMBL/GenBank/DDBJ whole genome shotgun (WGS) entry which is preliminary data.</text>
</comment>
<proteinExistence type="predicted"/>
<sequence length="958" mass="108500">MGERDAYLLEMLRRDGRGDHITEAVCCRCRLACPCFRCEDCFGSELFCKQCMVSMHDRTPLHRIEASGQYFTEWTGNYFKRTSLKALGLRIQLGHPAGERCLIPKTAFHDDFVVIDTHAVHEVALDFCDCATAKSHTKQLLRVGWFPSTSVDPRSAATFRLLETYHILSFESKASAYEFYHTIVRLTDNTGLLKRKDRYEAFMRMVREWRDLKMLKRAGRGHDPAGVDATQSGECAILCPACPQPGKNLPDDWQVAPKARRWLYGLFVAIDANFRLKRRAVSKDASDPGLSRGWAYFVEESAYKAYIKGFGAIPQEKSTCSSHNAVNMADTKSSQGLAATGVGTVDCARHNMKLPNGVGDLQKGERYSNMDYLFFSALRGSPLNVLNVSYDIACQWHKKLWSRMNHIPSHLHLSNCPEKLIRYFVPKFHLPAHILKCQTMFSFNFSSHVGRTDGESPERGWSNINPVASSTKEMGPGSRRDTLDDHFGDWNWKKVVGLGTTLLRKIVEAKAEKMAHRDAFVELDGALKPETTAPWKDEIEKWEDNPNETGIPNPFEAKVTPVTQAATRLKLAQLEAHDLQQGIDVSLHPNVSPSIFISAGLDLEHEQRRLKADARALGQHATATQKAAIQRSRNTLQRKIDAWRRIQALYTPAVQLLRSNTEVLVATTEELIMPEDAPLWLPSAIGNKTACDNRLRSNEWELRYAQAGDALEEIRQSLRLRSHMITFKRNWIRGQSANTRAQNALNRVSAKTVASAEKYSDAHNALTSLAILLGKVGWQATFKKLDPKEDIRAMEVPRKGDSEGRRKMSWIWTVEGVDDCEDEGVHDGLRLEWCKARARAMRWSEEVELLEEEMRRVLQYLRWHATWWDNQSDRRTQPDPAEREGLRAFAVRQADHRRTLAAQFTALWKDHLPTPTEDCSPTTDIHLPNISADGLEVSLDANEDGTFLDLTMPALPPA</sequence>
<protein>
    <submittedName>
        <fullName evidence="1">Uncharacterized protein</fullName>
    </submittedName>
</protein>
<evidence type="ECO:0000313" key="1">
    <source>
        <dbReference type="EMBL" id="KAH7918603.1"/>
    </source>
</evidence>
<accession>A0ACB8B0G9</accession>
<name>A0ACB8B0G9_9AGAM</name>
<evidence type="ECO:0000313" key="2">
    <source>
        <dbReference type="Proteomes" id="UP000790709"/>
    </source>
</evidence>
<gene>
    <name evidence="1" type="ORF">BV22DRAFT_1024324</name>
</gene>
<reference evidence="1" key="1">
    <citation type="journal article" date="2021" name="New Phytol.">
        <title>Evolutionary innovations through gain and loss of genes in the ectomycorrhizal Boletales.</title>
        <authorList>
            <person name="Wu G."/>
            <person name="Miyauchi S."/>
            <person name="Morin E."/>
            <person name="Kuo A."/>
            <person name="Drula E."/>
            <person name="Varga T."/>
            <person name="Kohler A."/>
            <person name="Feng B."/>
            <person name="Cao Y."/>
            <person name="Lipzen A."/>
            <person name="Daum C."/>
            <person name="Hundley H."/>
            <person name="Pangilinan J."/>
            <person name="Johnson J."/>
            <person name="Barry K."/>
            <person name="LaButti K."/>
            <person name="Ng V."/>
            <person name="Ahrendt S."/>
            <person name="Min B."/>
            <person name="Choi I.G."/>
            <person name="Park H."/>
            <person name="Plett J.M."/>
            <person name="Magnuson J."/>
            <person name="Spatafora J.W."/>
            <person name="Nagy L.G."/>
            <person name="Henrissat B."/>
            <person name="Grigoriev I.V."/>
            <person name="Yang Z.L."/>
            <person name="Xu J."/>
            <person name="Martin F.M."/>
        </authorList>
    </citation>
    <scope>NUCLEOTIDE SEQUENCE</scope>
    <source>
        <strain evidence="1">KUC20120723A-06</strain>
    </source>
</reference>
<dbReference type="EMBL" id="MU266760">
    <property type="protein sequence ID" value="KAH7918603.1"/>
    <property type="molecule type" value="Genomic_DNA"/>
</dbReference>
<keyword evidence="2" id="KW-1185">Reference proteome</keyword>
<dbReference type="Proteomes" id="UP000790709">
    <property type="component" value="Unassembled WGS sequence"/>
</dbReference>
<organism evidence="1 2">
    <name type="scientific">Leucogyrophana mollusca</name>
    <dbReference type="NCBI Taxonomy" id="85980"/>
    <lineage>
        <taxon>Eukaryota</taxon>
        <taxon>Fungi</taxon>
        <taxon>Dikarya</taxon>
        <taxon>Basidiomycota</taxon>
        <taxon>Agaricomycotina</taxon>
        <taxon>Agaricomycetes</taxon>
        <taxon>Agaricomycetidae</taxon>
        <taxon>Boletales</taxon>
        <taxon>Boletales incertae sedis</taxon>
        <taxon>Leucogyrophana</taxon>
    </lineage>
</organism>